<dbReference type="GO" id="GO:0031491">
    <property type="term" value="F:nucleosome binding"/>
    <property type="evidence" value="ECO:0007669"/>
    <property type="project" value="TreeGrafter"/>
</dbReference>
<dbReference type="VEuPathDB" id="FungiDB:MMYC01_204538"/>
<protein>
    <recommendedName>
        <fullName evidence="5">Histone chaperone RTT106/FACT complex subunit SPT16-like middle domain-containing protein</fullName>
    </recommendedName>
</protein>
<dbReference type="InterPro" id="IPR050454">
    <property type="entry name" value="RTT106/SSRP1_HistChap/FACT"/>
</dbReference>
<comment type="function">
    <text evidence="2">Histones H3 and H4 chaperone involved in the nucleosome formation and heterochromatin silencing. Required for the deposition of H3K56ac-carrying H3-H4 complex onto newly-replicated DNA. Plays a role in the transcriptional regulation of the cell-cycle dependent histone genes by creating a repressive structure at the core histone gene promoter.</text>
</comment>
<proteinExistence type="inferred from homology"/>
<dbReference type="SUPFAM" id="SSF50729">
    <property type="entry name" value="PH domain-like"/>
    <property type="match status" value="1"/>
</dbReference>
<sequence>MAAKLDVQTLGLVFQARPDILAGIQKAADTPSRTTLFNEIASFVYERLSVTDAQDGPAIKRRRVEIAHTPSSGYTAGESVPATSQTASIAADDAIAEPVLLNVKDISVTAPQRKKYDLCFTKTFLYARPLGSSVPVAGIVYPWKDIEHAFYLPVPDKSQAQYNYVLLPRDSYLPTSKQAGGSVSGDKQPPLEPFVFTVPVTAPKPGSVGGPSAKAAEAVSDTYSSLFHWALTTSMRSAGNQSCKLIASDPKVFHSVARQLHRPNERAVHVKAFRGSKDGFLFFLPTGILWGFKKPILFLPLDRIVAVSYTNVLQRTFNMVVELEDQVASDGSSATEKEIEFGMLDQEDYQGIDETYVRRHGLADRSMAERRKAKRELVENSKKLAGEDDINHEEAVGGRVEEMSELERAQREAEQQLQDEEDELEEDYDPGTEGESEGEGESSEEDEEDEEEEAEEDMDDDD</sequence>
<evidence type="ECO:0000256" key="2">
    <source>
        <dbReference type="ARBA" id="ARBA00037550"/>
    </source>
</evidence>
<feature type="compositionally biased region" description="Basic and acidic residues" evidence="4">
    <location>
        <begin position="369"/>
        <end position="386"/>
    </location>
</feature>
<feature type="region of interest" description="Disordered" evidence="4">
    <location>
        <begin position="369"/>
        <end position="462"/>
    </location>
</feature>
<dbReference type="Gene3D" id="2.30.29.30">
    <property type="entry name" value="Pleckstrin-homology domain (PH domain)/Phosphotyrosine-binding domain (PTB)"/>
    <property type="match status" value="1"/>
</dbReference>
<dbReference type="Proteomes" id="UP000078237">
    <property type="component" value="Unassembled WGS sequence"/>
</dbReference>
<reference evidence="8" key="1">
    <citation type="submission" date="2015-06" db="EMBL/GenBank/DDBJ databases">
        <authorList>
            <person name="van de Sande W.W.J."/>
        </authorList>
    </citation>
    <scope>NUCLEOTIDE SEQUENCE [LARGE SCALE GENOMIC DNA]</scope>
    <source>
        <strain evidence="8">mm55</strain>
    </source>
</reference>
<name>A0A175VWU8_9PEZI</name>
<comment type="similarity">
    <text evidence="1">Belongs to the RTT106 family.</text>
</comment>
<dbReference type="PANTHER" id="PTHR45849:SF3">
    <property type="entry name" value="HISTONE CHAPERONE RTT106"/>
    <property type="match status" value="1"/>
</dbReference>
<reference evidence="6" key="2">
    <citation type="submission" date="2015-06" db="EMBL/GenBank/DDBJ databases">
        <authorList>
            <person name="Hoefler B.C."/>
            <person name="Straight P.D."/>
        </authorList>
    </citation>
    <scope>NUCLEOTIDE SEQUENCE [LARGE SCALE GENOMIC DNA]</scope>
    <source>
        <strain evidence="6">Mm55</strain>
    </source>
</reference>
<evidence type="ECO:0000256" key="3">
    <source>
        <dbReference type="ARBA" id="ARBA00038654"/>
    </source>
</evidence>
<evidence type="ECO:0000313" key="6">
    <source>
        <dbReference type="EMBL" id="KXX75649.1"/>
    </source>
</evidence>
<dbReference type="SMART" id="SM01287">
    <property type="entry name" value="Rtt106"/>
    <property type="match status" value="1"/>
</dbReference>
<evidence type="ECO:0000313" key="7">
    <source>
        <dbReference type="EMBL" id="KXX79347.1"/>
    </source>
</evidence>
<comment type="subunit">
    <text evidence="3">Interacts with histones H3 and H4.</text>
</comment>
<dbReference type="OrthoDB" id="75754at2759"/>
<evidence type="ECO:0000313" key="8">
    <source>
        <dbReference type="Proteomes" id="UP000078237"/>
    </source>
</evidence>
<reference evidence="6 8" key="3">
    <citation type="submission" date="2016-01" db="EMBL/GenBank/DDBJ databases">
        <title>Madurella mycetomatis genome sequencing.</title>
        <authorList>
            <person name="Van De Sande W."/>
        </authorList>
    </citation>
    <scope>NUCLEOTIDE SEQUENCE [LARGE SCALE GENOMIC DNA]</scope>
    <source>
        <strain evidence="6">Mm55</strain>
        <strain evidence="8">mm55</strain>
    </source>
</reference>
<dbReference type="STRING" id="100816.A0A175VWU8"/>
<keyword evidence="8" id="KW-1185">Reference proteome</keyword>
<dbReference type="PANTHER" id="PTHR45849">
    <property type="entry name" value="FACT COMPLEX SUBUNIT SSRP1"/>
    <property type="match status" value="1"/>
</dbReference>
<accession>A0A175VWU8</accession>
<dbReference type="Pfam" id="PF08512">
    <property type="entry name" value="Rttp106-like_middle"/>
    <property type="match status" value="1"/>
</dbReference>
<gene>
    <name evidence="7" type="ORF">MMYC01_204538</name>
    <name evidence="6" type="ORF">MMYC01_207994</name>
</gene>
<comment type="caution">
    <text evidence="6">The sequence shown here is derived from an EMBL/GenBank/DDBJ whole genome shotgun (WGS) entry which is preliminary data.</text>
</comment>
<organism evidence="6 8">
    <name type="scientific">Madurella mycetomatis</name>
    <dbReference type="NCBI Taxonomy" id="100816"/>
    <lineage>
        <taxon>Eukaryota</taxon>
        <taxon>Fungi</taxon>
        <taxon>Dikarya</taxon>
        <taxon>Ascomycota</taxon>
        <taxon>Pezizomycotina</taxon>
        <taxon>Sordariomycetes</taxon>
        <taxon>Sordariomycetidae</taxon>
        <taxon>Sordariales</taxon>
        <taxon>Sordariales incertae sedis</taxon>
        <taxon>Madurella</taxon>
    </lineage>
</organism>
<dbReference type="InterPro" id="IPR013719">
    <property type="entry name" value="RTT106/SPT16-like_middle_dom"/>
</dbReference>
<dbReference type="AlphaFoldDB" id="A0A175VWU8"/>
<evidence type="ECO:0000256" key="1">
    <source>
        <dbReference type="ARBA" id="ARBA00006159"/>
    </source>
</evidence>
<feature type="domain" description="Histone chaperone RTT106/FACT complex subunit SPT16-like middle" evidence="5">
    <location>
        <begin position="267"/>
        <end position="367"/>
    </location>
</feature>
<feature type="compositionally biased region" description="Acidic residues" evidence="4">
    <location>
        <begin position="417"/>
        <end position="462"/>
    </location>
</feature>
<dbReference type="VEuPathDB" id="FungiDB:MMYC01_207994"/>
<dbReference type="GO" id="GO:0042393">
    <property type="term" value="F:histone binding"/>
    <property type="evidence" value="ECO:0007669"/>
    <property type="project" value="TreeGrafter"/>
</dbReference>
<feature type="compositionally biased region" description="Basic and acidic residues" evidence="4">
    <location>
        <begin position="392"/>
        <end position="414"/>
    </location>
</feature>
<dbReference type="EMBL" id="LCTW02000257">
    <property type="protein sequence ID" value="KXX75649.1"/>
    <property type="molecule type" value="Genomic_DNA"/>
</dbReference>
<dbReference type="EMBL" id="LCTW02000090">
    <property type="protein sequence ID" value="KXX79347.1"/>
    <property type="molecule type" value="Genomic_DNA"/>
</dbReference>
<evidence type="ECO:0000259" key="5">
    <source>
        <dbReference type="SMART" id="SM01287"/>
    </source>
</evidence>
<evidence type="ECO:0000256" key="4">
    <source>
        <dbReference type="SAM" id="MobiDB-lite"/>
    </source>
</evidence>
<dbReference type="InterPro" id="IPR011993">
    <property type="entry name" value="PH-like_dom_sf"/>
</dbReference>